<feature type="transmembrane region" description="Helical" evidence="1">
    <location>
        <begin position="383"/>
        <end position="401"/>
    </location>
</feature>
<evidence type="ECO:0000256" key="1">
    <source>
        <dbReference type="SAM" id="Phobius"/>
    </source>
</evidence>
<dbReference type="AlphaFoldDB" id="A2DI63"/>
<keyword evidence="1" id="KW-0472">Membrane</keyword>
<dbReference type="VEuPathDB" id="TrichDB:TVAG_129670"/>
<keyword evidence="3" id="KW-1185">Reference proteome</keyword>
<accession>A2DI63</accession>
<feature type="transmembrane region" description="Helical" evidence="1">
    <location>
        <begin position="346"/>
        <end position="368"/>
    </location>
</feature>
<dbReference type="RefSeq" id="XP_001580845.1">
    <property type="nucleotide sequence ID" value="XM_001580795.1"/>
</dbReference>
<name>A2DI63_TRIV3</name>
<protein>
    <submittedName>
        <fullName evidence="2">Uncharacterized protein</fullName>
    </submittedName>
</protein>
<feature type="transmembrane region" description="Helical" evidence="1">
    <location>
        <begin position="28"/>
        <end position="49"/>
    </location>
</feature>
<dbReference type="KEGG" id="tva:5465389"/>
<evidence type="ECO:0000313" key="3">
    <source>
        <dbReference type="Proteomes" id="UP000001542"/>
    </source>
</evidence>
<dbReference type="Proteomes" id="UP000001542">
    <property type="component" value="Unassembled WGS sequence"/>
</dbReference>
<evidence type="ECO:0000313" key="2">
    <source>
        <dbReference type="EMBL" id="EAY19859.1"/>
    </source>
</evidence>
<reference evidence="2" key="2">
    <citation type="journal article" date="2007" name="Science">
        <title>Draft genome sequence of the sexually transmitted pathogen Trichomonas vaginalis.</title>
        <authorList>
            <person name="Carlton J.M."/>
            <person name="Hirt R.P."/>
            <person name="Silva J.C."/>
            <person name="Delcher A.L."/>
            <person name="Schatz M."/>
            <person name="Zhao Q."/>
            <person name="Wortman J.R."/>
            <person name="Bidwell S.L."/>
            <person name="Alsmark U.C.M."/>
            <person name="Besteiro S."/>
            <person name="Sicheritz-Ponten T."/>
            <person name="Noel C.J."/>
            <person name="Dacks J.B."/>
            <person name="Foster P.G."/>
            <person name="Simillion C."/>
            <person name="Van de Peer Y."/>
            <person name="Miranda-Saavedra D."/>
            <person name="Barton G.J."/>
            <person name="Westrop G.D."/>
            <person name="Mueller S."/>
            <person name="Dessi D."/>
            <person name="Fiori P.L."/>
            <person name="Ren Q."/>
            <person name="Paulsen I."/>
            <person name="Zhang H."/>
            <person name="Bastida-Corcuera F.D."/>
            <person name="Simoes-Barbosa A."/>
            <person name="Brown M.T."/>
            <person name="Hayes R.D."/>
            <person name="Mukherjee M."/>
            <person name="Okumura C.Y."/>
            <person name="Schneider R."/>
            <person name="Smith A.J."/>
            <person name="Vanacova S."/>
            <person name="Villalvazo M."/>
            <person name="Haas B.J."/>
            <person name="Pertea M."/>
            <person name="Feldblyum T.V."/>
            <person name="Utterback T.R."/>
            <person name="Shu C.L."/>
            <person name="Osoegawa K."/>
            <person name="de Jong P.J."/>
            <person name="Hrdy I."/>
            <person name="Horvathova L."/>
            <person name="Zubacova Z."/>
            <person name="Dolezal P."/>
            <person name="Malik S.B."/>
            <person name="Logsdon J.M. Jr."/>
            <person name="Henze K."/>
            <person name="Gupta A."/>
            <person name="Wang C.C."/>
            <person name="Dunne R.L."/>
            <person name="Upcroft J.A."/>
            <person name="Upcroft P."/>
            <person name="White O."/>
            <person name="Salzberg S.L."/>
            <person name="Tang P."/>
            <person name="Chiu C.-H."/>
            <person name="Lee Y.-S."/>
            <person name="Embley T.M."/>
            <person name="Coombs G.H."/>
            <person name="Mottram J.C."/>
            <person name="Tachezy J."/>
            <person name="Fraser-Liggett C.M."/>
            <person name="Johnson P.J."/>
        </authorList>
    </citation>
    <scope>NUCLEOTIDE SEQUENCE [LARGE SCALE GENOMIC DNA]</scope>
    <source>
        <strain evidence="2">G3</strain>
    </source>
</reference>
<proteinExistence type="predicted"/>
<feature type="transmembrane region" description="Helical" evidence="1">
    <location>
        <begin position="139"/>
        <end position="160"/>
    </location>
</feature>
<reference evidence="2" key="1">
    <citation type="submission" date="2006-10" db="EMBL/GenBank/DDBJ databases">
        <authorList>
            <person name="Amadeo P."/>
            <person name="Zhao Q."/>
            <person name="Wortman J."/>
            <person name="Fraser-Liggett C."/>
            <person name="Carlton J."/>
        </authorList>
    </citation>
    <scope>NUCLEOTIDE SEQUENCE</scope>
    <source>
        <strain evidence="2">G3</strain>
    </source>
</reference>
<dbReference type="VEuPathDB" id="TrichDB:TVAGG3_0712490"/>
<feature type="transmembrane region" description="Helical" evidence="1">
    <location>
        <begin position="180"/>
        <end position="203"/>
    </location>
</feature>
<dbReference type="EMBL" id="DS113203">
    <property type="protein sequence ID" value="EAY19859.1"/>
    <property type="molecule type" value="Genomic_DNA"/>
</dbReference>
<dbReference type="InParanoid" id="A2DI63"/>
<keyword evidence="1" id="KW-1133">Transmembrane helix</keyword>
<gene>
    <name evidence="2" type="ORF">TVAG_129670</name>
</gene>
<sequence>MPLFFSEEVPTQNKYDYTAPMEKRDKQFYFLWCVISFITIVISTQFTMITKENADKVTFIEGVSQSNGINDYHIIYHLTKATIHAKRLAVYLNIYDESDKNHELEEKFALESVIDVKIGNTKSRIHRSYSSIPYGRTELMTTTASNISLAIGQVFLTGVFRNTTKMQILEIHNSKEFERLSYIVSKAFSFECSIVLFIFAFLVINNTASVEATQVIGLILMTSTTISLLLFNNYHSSKFHLIELFFKGETQSLTYLVLFTISTTYMSSTKVIPTLVIGVIFIISDGVFMLTSDSIVLGKLFDNNDAVWIFFFVTSIVFKITMMTMTLHHLLFAYFQTGSSYVKTKIFVTVIVLVIVSLPRMITMAYIANENISTSSIAFLSDYIIQAVGSILIIGLVWPTIDYDASSGANIIHATSQEDLVELFGDSQIGDL</sequence>
<feature type="transmembrane region" description="Helical" evidence="1">
    <location>
        <begin position="307"/>
        <end position="334"/>
    </location>
</feature>
<feature type="transmembrane region" description="Helical" evidence="1">
    <location>
        <begin position="215"/>
        <end position="234"/>
    </location>
</feature>
<organism evidence="2 3">
    <name type="scientific">Trichomonas vaginalis (strain ATCC PRA-98 / G3)</name>
    <dbReference type="NCBI Taxonomy" id="412133"/>
    <lineage>
        <taxon>Eukaryota</taxon>
        <taxon>Metamonada</taxon>
        <taxon>Parabasalia</taxon>
        <taxon>Trichomonadida</taxon>
        <taxon>Trichomonadidae</taxon>
        <taxon>Trichomonas</taxon>
    </lineage>
</organism>
<keyword evidence="1" id="KW-0812">Transmembrane</keyword>